<organism evidence="9 10">
    <name type="scientific">Tectimicrobiota bacterium</name>
    <dbReference type="NCBI Taxonomy" id="2528274"/>
    <lineage>
        <taxon>Bacteria</taxon>
        <taxon>Pseudomonadati</taxon>
        <taxon>Nitrospinota/Tectimicrobiota group</taxon>
        <taxon>Candidatus Tectimicrobiota</taxon>
    </lineage>
</organism>
<dbReference type="EC" id="2.7.13.3" evidence="2"/>
<accession>A0A937W399</accession>
<dbReference type="InterPro" id="IPR036097">
    <property type="entry name" value="HisK_dim/P_sf"/>
</dbReference>
<dbReference type="CDD" id="cd17546">
    <property type="entry name" value="REC_hyHK_CKI1_RcsC-like"/>
    <property type="match status" value="1"/>
</dbReference>
<dbReference type="SMART" id="SM00387">
    <property type="entry name" value="HATPase_c"/>
    <property type="match status" value="1"/>
</dbReference>
<evidence type="ECO:0000259" key="7">
    <source>
        <dbReference type="PROSITE" id="PS50109"/>
    </source>
</evidence>
<evidence type="ECO:0000313" key="9">
    <source>
        <dbReference type="EMBL" id="MBM3226086.1"/>
    </source>
</evidence>
<comment type="caution">
    <text evidence="9">The sequence shown here is derived from an EMBL/GenBank/DDBJ whole genome shotgun (WGS) entry which is preliminary data.</text>
</comment>
<dbReference type="Gene3D" id="3.30.565.10">
    <property type="entry name" value="Histidine kinase-like ATPase, C-terminal domain"/>
    <property type="match status" value="1"/>
</dbReference>
<dbReference type="SMART" id="SM00065">
    <property type="entry name" value="GAF"/>
    <property type="match status" value="2"/>
</dbReference>
<dbReference type="SUPFAM" id="SSF55781">
    <property type="entry name" value="GAF domain-like"/>
    <property type="match status" value="2"/>
</dbReference>
<dbReference type="PRINTS" id="PR00344">
    <property type="entry name" value="BCTRLSENSOR"/>
</dbReference>
<dbReference type="InterPro" id="IPR003018">
    <property type="entry name" value="GAF"/>
</dbReference>
<dbReference type="InterPro" id="IPR005467">
    <property type="entry name" value="His_kinase_dom"/>
</dbReference>
<comment type="catalytic activity">
    <reaction evidence="1">
        <text>ATP + protein L-histidine = ADP + protein N-phospho-L-histidine.</text>
        <dbReference type="EC" id="2.7.13.3"/>
    </reaction>
</comment>
<dbReference type="PANTHER" id="PTHR43065:SF42">
    <property type="entry name" value="TWO-COMPONENT SENSOR PPRA"/>
    <property type="match status" value="1"/>
</dbReference>
<dbReference type="EMBL" id="VGLS01000782">
    <property type="protein sequence ID" value="MBM3226086.1"/>
    <property type="molecule type" value="Genomic_DNA"/>
</dbReference>
<keyword evidence="4" id="KW-0808">Transferase</keyword>
<dbReference type="SMART" id="SM00388">
    <property type="entry name" value="HisKA"/>
    <property type="match status" value="1"/>
</dbReference>
<evidence type="ECO:0000256" key="6">
    <source>
        <dbReference type="PROSITE-ProRule" id="PRU00169"/>
    </source>
</evidence>
<dbReference type="PROSITE" id="PS50110">
    <property type="entry name" value="RESPONSE_REGULATORY"/>
    <property type="match status" value="1"/>
</dbReference>
<dbReference type="PANTHER" id="PTHR43065">
    <property type="entry name" value="SENSOR HISTIDINE KINASE"/>
    <property type="match status" value="1"/>
</dbReference>
<dbReference type="InterPro" id="IPR029016">
    <property type="entry name" value="GAF-like_dom_sf"/>
</dbReference>
<evidence type="ECO:0000256" key="3">
    <source>
        <dbReference type="ARBA" id="ARBA00022553"/>
    </source>
</evidence>
<dbReference type="InterPro" id="IPR003594">
    <property type="entry name" value="HATPase_dom"/>
</dbReference>
<dbReference type="SUPFAM" id="SSF55874">
    <property type="entry name" value="ATPase domain of HSP90 chaperone/DNA topoisomerase II/histidine kinase"/>
    <property type="match status" value="1"/>
</dbReference>
<keyword evidence="3 6" id="KW-0597">Phosphoprotein</keyword>
<evidence type="ECO:0000256" key="5">
    <source>
        <dbReference type="ARBA" id="ARBA00022777"/>
    </source>
</evidence>
<dbReference type="InterPro" id="IPR001789">
    <property type="entry name" value="Sig_transdc_resp-reg_receiver"/>
</dbReference>
<sequence>MRSISVGKSSQVDTIQALLAALSQGQDLRASLQHILQAAATWLAAAHGVIYSWDDHAHFLTPRACYGAHTWPDILPGEADTTIVGTVAHERVGLWLPEVSTSAYTTTLPPQVRAVLAEPLCYREHLVGVILLGHEQAVQDLTPAEREVVTLCATYAALAIGQESLEQDRKALATRARQQETIASLGQRALRHTNAIALMQDVVHRVAETLEVQHCAVLDTLADSDAWRISASVGIAPEVLEQEALDFQGDPHVTYTLQAGQAIVVEDLRTETRFQSPCLQRYGVRSCVMVIIHGLGRPFGVLGVYTTTPRRFSPDDVQFLESVANVLAATIERQRLDEHMWHGQKMQAIGTLAGGIAHDFNNILAAMLGYTELVTDDVPRDSIAWRNLQHVLTAGERARDLVQQILAFSRQSPAQFQPVELPALVREMLALLRASLPSTIEIRQYITANVGTVQAAPAQLHQVLLNLCMNAEHAMRATGGVLEVRLDSVNVDTGFAAAHPDLTPGPHVRLTVQDTGHGMAPDILERIYEPFFTTKGVGEGTGMGLAVAHGIVASHGGAMTVVSTPDKGTVFAVYLPCSAVPMVHSAANAEPIPQGSEHILLVDDETMLVELGRELLSRLGYTVTAYTSSPEALAAFHAEPQRFDLVITDQTMPKMTGEALSRAIREMRPDLPIILCTGFSYVMNEEKAAALGIDAFLMKPLIARELGCTIRHVLTQRQQGGSGRLRMTV</sequence>
<dbReference type="PROSITE" id="PS50109">
    <property type="entry name" value="HIS_KIN"/>
    <property type="match status" value="1"/>
</dbReference>
<dbReference type="Gene3D" id="3.40.50.2300">
    <property type="match status" value="1"/>
</dbReference>
<dbReference type="AlphaFoldDB" id="A0A937W399"/>
<evidence type="ECO:0000256" key="1">
    <source>
        <dbReference type="ARBA" id="ARBA00000085"/>
    </source>
</evidence>
<dbReference type="InterPro" id="IPR003661">
    <property type="entry name" value="HisK_dim/P_dom"/>
</dbReference>
<dbReference type="InterPro" id="IPR011006">
    <property type="entry name" value="CheY-like_superfamily"/>
</dbReference>
<keyword evidence="5" id="KW-0418">Kinase</keyword>
<feature type="modified residue" description="4-aspartylphosphate" evidence="6">
    <location>
        <position position="649"/>
    </location>
</feature>
<protein>
    <recommendedName>
        <fullName evidence="2">histidine kinase</fullName>
        <ecNumber evidence="2">2.7.13.3</ecNumber>
    </recommendedName>
</protein>
<dbReference type="Pfam" id="PF00072">
    <property type="entry name" value="Response_reg"/>
    <property type="match status" value="1"/>
</dbReference>
<proteinExistence type="predicted"/>
<dbReference type="InterPro" id="IPR036890">
    <property type="entry name" value="HATPase_C_sf"/>
</dbReference>
<dbReference type="SMART" id="SM00448">
    <property type="entry name" value="REC"/>
    <property type="match status" value="1"/>
</dbReference>
<evidence type="ECO:0000313" key="10">
    <source>
        <dbReference type="Proteomes" id="UP000712673"/>
    </source>
</evidence>
<feature type="domain" description="Histidine kinase" evidence="7">
    <location>
        <begin position="355"/>
        <end position="579"/>
    </location>
</feature>
<gene>
    <name evidence="9" type="ORF">FJZ47_20145</name>
</gene>
<evidence type="ECO:0000256" key="4">
    <source>
        <dbReference type="ARBA" id="ARBA00022679"/>
    </source>
</evidence>
<evidence type="ECO:0000256" key="2">
    <source>
        <dbReference type="ARBA" id="ARBA00012438"/>
    </source>
</evidence>
<feature type="domain" description="Response regulatory" evidence="8">
    <location>
        <begin position="598"/>
        <end position="714"/>
    </location>
</feature>
<evidence type="ECO:0000259" key="8">
    <source>
        <dbReference type="PROSITE" id="PS50110"/>
    </source>
</evidence>
<reference evidence="9" key="1">
    <citation type="submission" date="2019-03" db="EMBL/GenBank/DDBJ databases">
        <title>Lake Tanganyika Metagenome-Assembled Genomes (MAGs).</title>
        <authorList>
            <person name="Tran P."/>
        </authorList>
    </citation>
    <scope>NUCLEOTIDE SEQUENCE</scope>
    <source>
        <strain evidence="9">K_DeepCast_65m_m2_066</strain>
    </source>
</reference>
<dbReference type="Proteomes" id="UP000712673">
    <property type="component" value="Unassembled WGS sequence"/>
</dbReference>
<dbReference type="GO" id="GO:0000155">
    <property type="term" value="F:phosphorelay sensor kinase activity"/>
    <property type="evidence" value="ECO:0007669"/>
    <property type="project" value="InterPro"/>
</dbReference>
<dbReference type="Pfam" id="PF00512">
    <property type="entry name" value="HisKA"/>
    <property type="match status" value="1"/>
</dbReference>
<dbReference type="Pfam" id="PF02518">
    <property type="entry name" value="HATPase_c"/>
    <property type="match status" value="1"/>
</dbReference>
<dbReference type="Gene3D" id="3.30.450.40">
    <property type="match status" value="2"/>
</dbReference>
<dbReference type="SUPFAM" id="SSF47384">
    <property type="entry name" value="Homodimeric domain of signal transducing histidine kinase"/>
    <property type="match status" value="1"/>
</dbReference>
<dbReference type="Pfam" id="PF01590">
    <property type="entry name" value="GAF"/>
    <property type="match status" value="2"/>
</dbReference>
<dbReference type="Gene3D" id="1.10.287.130">
    <property type="match status" value="1"/>
</dbReference>
<name>A0A937W399_UNCTE</name>
<dbReference type="InterPro" id="IPR004358">
    <property type="entry name" value="Sig_transdc_His_kin-like_C"/>
</dbReference>
<dbReference type="SUPFAM" id="SSF52172">
    <property type="entry name" value="CheY-like"/>
    <property type="match status" value="1"/>
</dbReference>
<dbReference type="CDD" id="cd00082">
    <property type="entry name" value="HisKA"/>
    <property type="match status" value="1"/>
</dbReference>